<accession>A0A7W6BPS3</accession>
<comment type="caution">
    <text evidence="1">The sequence shown here is derived from an EMBL/GenBank/DDBJ whole genome shotgun (WGS) entry which is preliminary data.</text>
</comment>
<reference evidence="1 2" key="1">
    <citation type="submission" date="2020-08" db="EMBL/GenBank/DDBJ databases">
        <title>Genomic Encyclopedia of Type Strains, Phase IV (KMG-IV): sequencing the most valuable type-strain genomes for metagenomic binning, comparative biology and taxonomic classification.</title>
        <authorList>
            <person name="Goeker M."/>
        </authorList>
    </citation>
    <scope>NUCLEOTIDE SEQUENCE [LARGE SCALE GENOMIC DNA]</scope>
    <source>
        <strain evidence="1 2">DSM 26189</strain>
    </source>
</reference>
<dbReference type="AlphaFoldDB" id="A0A7W6BPS3"/>
<dbReference type="EMBL" id="JACIDT010000015">
    <property type="protein sequence ID" value="MBB3927790.1"/>
    <property type="molecule type" value="Genomic_DNA"/>
</dbReference>
<keyword evidence="2" id="KW-1185">Reference proteome</keyword>
<protein>
    <submittedName>
        <fullName evidence="1">Uncharacterized protein YeaO (DUF488 family)</fullName>
    </submittedName>
</protein>
<dbReference type="RefSeq" id="WP_188073257.1">
    <property type="nucleotide sequence ID" value="NZ_BSPS01000028.1"/>
</dbReference>
<dbReference type="PANTHER" id="PTHR36849:SF1">
    <property type="entry name" value="CYTOPLASMIC PROTEIN"/>
    <property type="match status" value="1"/>
</dbReference>
<dbReference type="InterPro" id="IPR052552">
    <property type="entry name" value="YeaO-like"/>
</dbReference>
<evidence type="ECO:0000313" key="2">
    <source>
        <dbReference type="Proteomes" id="UP000571950"/>
    </source>
</evidence>
<proteinExistence type="predicted"/>
<gene>
    <name evidence="1" type="ORF">GGR43_003527</name>
</gene>
<dbReference type="Proteomes" id="UP000571950">
    <property type="component" value="Unassembled WGS sequence"/>
</dbReference>
<organism evidence="1 2">
    <name type="scientific">Sphingobium jiangsuense</name>
    <dbReference type="NCBI Taxonomy" id="870476"/>
    <lineage>
        <taxon>Bacteria</taxon>
        <taxon>Pseudomonadati</taxon>
        <taxon>Pseudomonadota</taxon>
        <taxon>Alphaproteobacteria</taxon>
        <taxon>Sphingomonadales</taxon>
        <taxon>Sphingomonadaceae</taxon>
        <taxon>Sphingobium</taxon>
    </lineage>
</organism>
<evidence type="ECO:0000313" key="1">
    <source>
        <dbReference type="EMBL" id="MBB3927790.1"/>
    </source>
</evidence>
<name>A0A7W6BPS3_9SPHN</name>
<sequence>MKGRRIAIKRIYEPPARDDGQRVLVDRLWPRGIRKEDAALDAWLKDIAPTSELRKWFGHDPTRFDTFSERYRRELDENSAAVEELRELIGKGDVTLLYAAHDERCNQARVLADYMEKHRS</sequence>
<dbReference type="PANTHER" id="PTHR36849">
    <property type="entry name" value="CYTOPLASMIC PROTEIN-RELATED"/>
    <property type="match status" value="1"/>
</dbReference>
<dbReference type="Pfam" id="PF22752">
    <property type="entry name" value="DUF488-N3i"/>
    <property type="match status" value="1"/>
</dbReference>